<protein>
    <submittedName>
        <fullName evidence="2">Uncharacterized protein</fullName>
    </submittedName>
</protein>
<reference evidence="2" key="1">
    <citation type="submission" date="2021-03" db="EMBL/GenBank/DDBJ databases">
        <authorList>
            <person name="Tran Van P."/>
        </authorList>
    </citation>
    <scope>NUCLEOTIDE SEQUENCE</scope>
</reference>
<feature type="region of interest" description="Disordered" evidence="1">
    <location>
        <begin position="147"/>
        <end position="215"/>
    </location>
</feature>
<keyword evidence="3" id="KW-1185">Reference proteome</keyword>
<dbReference type="Proteomes" id="UP001153148">
    <property type="component" value="Unassembled WGS sequence"/>
</dbReference>
<evidence type="ECO:0000256" key="1">
    <source>
        <dbReference type="SAM" id="MobiDB-lite"/>
    </source>
</evidence>
<dbReference type="EMBL" id="CAJPIN010000431">
    <property type="protein sequence ID" value="CAG2053500.1"/>
    <property type="molecule type" value="Genomic_DNA"/>
</dbReference>
<proteinExistence type="predicted"/>
<accession>A0ABN7NCA7</accession>
<organism evidence="2 3">
    <name type="scientific">Timema podura</name>
    <name type="common">Walking stick</name>
    <dbReference type="NCBI Taxonomy" id="61482"/>
    <lineage>
        <taxon>Eukaryota</taxon>
        <taxon>Metazoa</taxon>
        <taxon>Ecdysozoa</taxon>
        <taxon>Arthropoda</taxon>
        <taxon>Hexapoda</taxon>
        <taxon>Insecta</taxon>
        <taxon>Pterygota</taxon>
        <taxon>Neoptera</taxon>
        <taxon>Polyneoptera</taxon>
        <taxon>Phasmatodea</taxon>
        <taxon>Timematodea</taxon>
        <taxon>Timematoidea</taxon>
        <taxon>Timematidae</taxon>
        <taxon>Timema</taxon>
    </lineage>
</organism>
<name>A0ABN7NCA7_TIMPD</name>
<evidence type="ECO:0000313" key="2">
    <source>
        <dbReference type="EMBL" id="CAG2053500.1"/>
    </source>
</evidence>
<evidence type="ECO:0000313" key="3">
    <source>
        <dbReference type="Proteomes" id="UP001153148"/>
    </source>
</evidence>
<feature type="compositionally biased region" description="Basic and acidic residues" evidence="1">
    <location>
        <begin position="147"/>
        <end position="187"/>
    </location>
</feature>
<sequence length="215" mass="23975">MPRQPHKCINNLASDLFIILTARHIIHIALCCLWLPSNSPCPSTLEGHTVQSYLPGLNEVPCASSGSGVQVVSHGTLSSSVLSVSVGTSTECISNLVNCAQLEDLPELPAHDEERLQRASQLLQQRLILRQWLGQHNLQHHYQRTAEMTREQARIPENRQDDPITGEDTREQARIPENKRDDPRTGEMTRTQARIPENRRDDPNTDDAIGLPGSS</sequence>
<comment type="caution">
    <text evidence="2">The sequence shown here is derived from an EMBL/GenBank/DDBJ whole genome shotgun (WGS) entry which is preliminary data.</text>
</comment>
<gene>
    <name evidence="2" type="ORF">TPAB3V08_LOCUS552</name>
</gene>